<feature type="region of interest" description="Disordered" evidence="2">
    <location>
        <begin position="326"/>
        <end position="363"/>
    </location>
</feature>
<dbReference type="GO" id="GO:0042796">
    <property type="term" value="P:snRNA transcription by RNA polymerase III"/>
    <property type="evidence" value="ECO:0007669"/>
    <property type="project" value="TreeGrafter"/>
</dbReference>
<dbReference type="Proteomes" id="UP000325440">
    <property type="component" value="Unassembled WGS sequence"/>
</dbReference>
<evidence type="ECO:0000313" key="5">
    <source>
        <dbReference type="Proteomes" id="UP000325440"/>
    </source>
</evidence>
<organism evidence="4 5">
    <name type="scientific">Cinara cedri</name>
    <dbReference type="NCBI Taxonomy" id="506608"/>
    <lineage>
        <taxon>Eukaryota</taxon>
        <taxon>Metazoa</taxon>
        <taxon>Ecdysozoa</taxon>
        <taxon>Arthropoda</taxon>
        <taxon>Hexapoda</taxon>
        <taxon>Insecta</taxon>
        <taxon>Pterygota</taxon>
        <taxon>Neoptera</taxon>
        <taxon>Paraneoptera</taxon>
        <taxon>Hemiptera</taxon>
        <taxon>Sternorrhyncha</taxon>
        <taxon>Aphidomorpha</taxon>
        <taxon>Aphidoidea</taxon>
        <taxon>Aphididae</taxon>
        <taxon>Lachninae</taxon>
        <taxon>Cinara</taxon>
    </lineage>
</organism>
<dbReference type="EMBL" id="CABPRJ010000038">
    <property type="protein sequence ID" value="VVC26575.1"/>
    <property type="molecule type" value="Genomic_DNA"/>
</dbReference>
<dbReference type="GO" id="GO:0043565">
    <property type="term" value="F:sequence-specific DNA binding"/>
    <property type="evidence" value="ECO:0007669"/>
    <property type="project" value="TreeGrafter"/>
</dbReference>
<dbReference type="SUPFAM" id="SSF53474">
    <property type="entry name" value="alpha/beta-Hydrolases"/>
    <property type="match status" value="1"/>
</dbReference>
<dbReference type="OrthoDB" id="20127at2759"/>
<evidence type="ECO:0000256" key="1">
    <source>
        <dbReference type="ARBA" id="ARBA00023180"/>
    </source>
</evidence>
<dbReference type="GO" id="GO:0016787">
    <property type="term" value="F:hydrolase activity"/>
    <property type="evidence" value="ECO:0007669"/>
    <property type="project" value="UniProtKB-KW"/>
</dbReference>
<accession>A0A5E4M5Q6</accession>
<dbReference type="PANTHER" id="PTHR15131:SF3">
    <property type="entry name" value="SNRNA-ACTIVATING PROTEIN COMPLEX SUBUNIT 1"/>
    <property type="match status" value="1"/>
</dbReference>
<name>A0A5E4M5Q6_9HEMI</name>
<dbReference type="Gene3D" id="3.40.50.1820">
    <property type="entry name" value="alpha/beta hydrolase"/>
    <property type="match status" value="1"/>
</dbReference>
<protein>
    <submittedName>
        <fullName evidence="4">Carboxylesterase, type B,Alpha/Beta hydrolase fold,Small nuclear RNA activating complex (SNAPc), subunit</fullName>
    </submittedName>
</protein>
<keyword evidence="1" id="KW-0325">Glycoprotein</keyword>
<reference evidence="4 5" key="1">
    <citation type="submission" date="2019-08" db="EMBL/GenBank/DDBJ databases">
        <authorList>
            <person name="Alioto T."/>
            <person name="Alioto T."/>
            <person name="Gomez Garrido J."/>
        </authorList>
    </citation>
    <scope>NUCLEOTIDE SEQUENCE [LARGE SCALE GENOMIC DNA]</scope>
</reference>
<dbReference type="InterPro" id="IPR002018">
    <property type="entry name" value="CarbesteraseB"/>
</dbReference>
<keyword evidence="5" id="KW-1185">Reference proteome</keyword>
<dbReference type="GO" id="GO:0019185">
    <property type="term" value="C:snRNA-activating protein complex"/>
    <property type="evidence" value="ECO:0007669"/>
    <property type="project" value="TreeGrafter"/>
</dbReference>
<dbReference type="Pfam" id="PF09808">
    <property type="entry name" value="SNAPC1"/>
    <property type="match status" value="1"/>
</dbReference>
<feature type="domain" description="Carboxylesterase type B" evidence="3">
    <location>
        <begin position="419"/>
        <end position="518"/>
    </location>
</feature>
<gene>
    <name evidence="4" type="ORF">CINCED_3A011717</name>
</gene>
<evidence type="ECO:0000256" key="2">
    <source>
        <dbReference type="SAM" id="MobiDB-lite"/>
    </source>
</evidence>
<evidence type="ECO:0000259" key="3">
    <source>
        <dbReference type="Pfam" id="PF00135"/>
    </source>
</evidence>
<keyword evidence="4" id="KW-0378">Hydrolase</keyword>
<proteinExistence type="predicted"/>
<dbReference type="GO" id="GO:0042795">
    <property type="term" value="P:snRNA transcription by RNA polymerase II"/>
    <property type="evidence" value="ECO:0007669"/>
    <property type="project" value="TreeGrafter"/>
</dbReference>
<dbReference type="Pfam" id="PF00135">
    <property type="entry name" value="COesterase"/>
    <property type="match status" value="1"/>
</dbReference>
<dbReference type="PANTHER" id="PTHR15131">
    <property type="entry name" value="SMALL NUCLEAR RNA ACTIVATING COMPLEX, POLYPEPTIDE 1"/>
    <property type="match status" value="1"/>
</dbReference>
<dbReference type="AlphaFoldDB" id="A0A5E4M5Q6"/>
<feature type="compositionally biased region" description="Basic residues" evidence="2">
    <location>
        <begin position="330"/>
        <end position="348"/>
    </location>
</feature>
<dbReference type="InterPro" id="IPR019188">
    <property type="entry name" value="SNAPC1"/>
</dbReference>
<evidence type="ECO:0000313" key="4">
    <source>
        <dbReference type="EMBL" id="VVC26575.1"/>
    </source>
</evidence>
<dbReference type="InterPro" id="IPR029058">
    <property type="entry name" value="AB_hydrolase_fold"/>
</dbReference>
<sequence length="525" mass="61053">MSEFEYSDLSSDDDFSAEAVFGVRKIKFETTARITRELRLHYSNLFIDSFNLIDLFVKSKKFTYDSFLECFDTSQYHQIYYMLQKKKQKVGQNFVSPHHYISTTQDALAIASKFLRSSSKEARIGAVYLLYTLYKTQPLKTYIVKIKMEPLDYNNTKKLVDECLNEGLVHPAYYFYDLDIKKQIIICSNAVSPCLEENYPRREIRKHLGRAADRYFKIKYEESNVFDPFSKLKLMEDQMRSELTYINKLSEMSLGREVTKEYKPEILQALMQIENSSKYNNIEGGDQNYKNSSLKQTQFKNRKTVAFPGKNENILHDMVEIPVQQFISKPKNKRRSKKNQKSKNAWKRMIKDDSDSCEMSTEQNKPIKSMLLSDMIETDSSDSSFGTDDEDNTNFNYEDMIWSMIGEETHPNEMSNEEDIKVNNFDSGVSACHGDDLSYMFHSQLLGFTPKANSSELKMCKTICKLWSNFAKAGNPNSEDLNVEWKSTSTNDPKYLSLDGDNTCMVDGLLYNSRVNFWKEILETT</sequence>